<evidence type="ECO:0000256" key="1">
    <source>
        <dbReference type="SAM" id="MobiDB-lite"/>
    </source>
</evidence>
<dbReference type="Proteomes" id="UP000825729">
    <property type="component" value="Unassembled WGS sequence"/>
</dbReference>
<evidence type="ECO:0000313" key="2">
    <source>
        <dbReference type="EMBL" id="KAG9438763.1"/>
    </source>
</evidence>
<comment type="caution">
    <text evidence="2">The sequence shown here is derived from an EMBL/GenBank/DDBJ whole genome shotgun (WGS) entry which is preliminary data.</text>
</comment>
<proteinExistence type="predicted"/>
<gene>
    <name evidence="2" type="ORF">H6P81_021301</name>
</gene>
<name>A0AAV7DRB4_ARIFI</name>
<keyword evidence="3" id="KW-1185">Reference proteome</keyword>
<sequence>MWQRSERTPTAKAPAGPTLTLRDESWGANGIKIPSSPSRKRWIPGAVRIDPYGAVANALEVSATRVLGLSCNERNHLVFSCHHWVWNPEQTAGDKPEEVRMTSSHHARLCPGRHTCTTMAGTKGSRSREGELTQKPVPQFGLQAATLACMTRNR</sequence>
<protein>
    <submittedName>
        <fullName evidence="2">Uncharacterized protein</fullName>
    </submittedName>
</protein>
<reference evidence="2 3" key="1">
    <citation type="submission" date="2021-07" db="EMBL/GenBank/DDBJ databases">
        <title>The Aristolochia fimbriata genome: insights into angiosperm evolution, floral development and chemical biosynthesis.</title>
        <authorList>
            <person name="Jiao Y."/>
        </authorList>
    </citation>
    <scope>NUCLEOTIDE SEQUENCE [LARGE SCALE GENOMIC DNA]</scope>
    <source>
        <strain evidence="2">IBCAS-2021</strain>
        <tissue evidence="2">Leaf</tissue>
    </source>
</reference>
<feature type="region of interest" description="Disordered" evidence="1">
    <location>
        <begin position="1"/>
        <end position="23"/>
    </location>
</feature>
<dbReference type="AlphaFoldDB" id="A0AAV7DRB4"/>
<dbReference type="EMBL" id="JAINDJ010000012">
    <property type="protein sequence ID" value="KAG9438763.1"/>
    <property type="molecule type" value="Genomic_DNA"/>
</dbReference>
<organism evidence="2 3">
    <name type="scientific">Aristolochia fimbriata</name>
    <name type="common">White veined hardy Dutchman's pipe vine</name>
    <dbReference type="NCBI Taxonomy" id="158543"/>
    <lineage>
        <taxon>Eukaryota</taxon>
        <taxon>Viridiplantae</taxon>
        <taxon>Streptophyta</taxon>
        <taxon>Embryophyta</taxon>
        <taxon>Tracheophyta</taxon>
        <taxon>Spermatophyta</taxon>
        <taxon>Magnoliopsida</taxon>
        <taxon>Magnoliidae</taxon>
        <taxon>Piperales</taxon>
        <taxon>Aristolochiaceae</taxon>
        <taxon>Aristolochia</taxon>
    </lineage>
</organism>
<accession>A0AAV7DRB4</accession>
<evidence type="ECO:0000313" key="3">
    <source>
        <dbReference type="Proteomes" id="UP000825729"/>
    </source>
</evidence>